<protein>
    <submittedName>
        <fullName evidence="1">Uncharacterized protein</fullName>
    </submittedName>
</protein>
<organism evidence="1 2">
    <name type="scientific">Popillia japonica</name>
    <name type="common">Japanese beetle</name>
    <dbReference type="NCBI Taxonomy" id="7064"/>
    <lineage>
        <taxon>Eukaryota</taxon>
        <taxon>Metazoa</taxon>
        <taxon>Ecdysozoa</taxon>
        <taxon>Arthropoda</taxon>
        <taxon>Hexapoda</taxon>
        <taxon>Insecta</taxon>
        <taxon>Pterygota</taxon>
        <taxon>Neoptera</taxon>
        <taxon>Endopterygota</taxon>
        <taxon>Coleoptera</taxon>
        <taxon>Polyphaga</taxon>
        <taxon>Scarabaeiformia</taxon>
        <taxon>Scarabaeidae</taxon>
        <taxon>Rutelinae</taxon>
        <taxon>Popillia</taxon>
    </lineage>
</organism>
<dbReference type="Proteomes" id="UP001458880">
    <property type="component" value="Unassembled WGS sequence"/>
</dbReference>
<accession>A0AAW1ITP0</accession>
<reference evidence="1 2" key="1">
    <citation type="journal article" date="2024" name="BMC Genomics">
        <title>De novo assembly and annotation of Popillia japonica's genome with initial clues to its potential as an invasive pest.</title>
        <authorList>
            <person name="Cucini C."/>
            <person name="Boschi S."/>
            <person name="Funari R."/>
            <person name="Cardaioli E."/>
            <person name="Iannotti N."/>
            <person name="Marturano G."/>
            <person name="Paoli F."/>
            <person name="Bruttini M."/>
            <person name="Carapelli A."/>
            <person name="Frati F."/>
            <person name="Nardi F."/>
        </authorList>
    </citation>
    <scope>NUCLEOTIDE SEQUENCE [LARGE SCALE GENOMIC DNA]</scope>
    <source>
        <strain evidence="1">DMR45628</strain>
    </source>
</reference>
<dbReference type="EMBL" id="JASPKY010000565">
    <property type="protein sequence ID" value="KAK9692833.1"/>
    <property type="molecule type" value="Genomic_DNA"/>
</dbReference>
<name>A0AAW1ITP0_POPJA</name>
<dbReference type="AlphaFoldDB" id="A0AAW1ITP0"/>
<comment type="caution">
    <text evidence="1">The sequence shown here is derived from an EMBL/GenBank/DDBJ whole genome shotgun (WGS) entry which is preliminary data.</text>
</comment>
<evidence type="ECO:0000313" key="1">
    <source>
        <dbReference type="EMBL" id="KAK9692833.1"/>
    </source>
</evidence>
<sequence>MRSAISPSIRNFTSTEIRTGIGRQFEDDRACSGEETRRECQRNASGNVELFYRLADYMLKEVYHKNIVKLRHLGLCKMVVKSVDFLLLESVVNVHDLEV</sequence>
<proteinExistence type="predicted"/>
<evidence type="ECO:0000313" key="2">
    <source>
        <dbReference type="Proteomes" id="UP001458880"/>
    </source>
</evidence>
<keyword evidence="2" id="KW-1185">Reference proteome</keyword>
<gene>
    <name evidence="1" type="ORF">QE152_g34887</name>
</gene>